<dbReference type="GO" id="GO:0015627">
    <property type="term" value="C:type II protein secretion system complex"/>
    <property type="evidence" value="ECO:0007669"/>
    <property type="project" value="InterPro"/>
</dbReference>
<evidence type="ECO:0000313" key="5">
    <source>
        <dbReference type="Proteomes" id="UP000053718"/>
    </source>
</evidence>
<dbReference type="EMBL" id="JPIN01000006">
    <property type="protein sequence ID" value="KFZ28932.1"/>
    <property type="molecule type" value="Genomic_DNA"/>
</dbReference>
<reference evidence="4 5" key="1">
    <citation type="submission" date="2014-06" db="EMBL/GenBank/DDBJ databases">
        <title>Draft genome sequence of Idiomarina sp. MCCC 1A10513.</title>
        <authorList>
            <person name="Du J."/>
            <person name="Lai Q."/>
            <person name="Shao Z."/>
        </authorList>
    </citation>
    <scope>NUCLEOTIDE SEQUENCE [LARGE SCALE GENOMIC DNA]</scope>
    <source>
        <strain evidence="4 5">MCCC 1A10513</strain>
    </source>
</reference>
<dbReference type="eggNOG" id="ENOG5033B0D">
    <property type="taxonomic scope" value="Bacteria"/>
</dbReference>
<evidence type="ECO:0000256" key="2">
    <source>
        <dbReference type="SAM" id="Phobius"/>
    </source>
</evidence>
<keyword evidence="2" id="KW-0472">Membrane</keyword>
<dbReference type="OrthoDB" id="5432325at2"/>
<gene>
    <name evidence="4" type="ORF">IDAT_06980</name>
</gene>
<dbReference type="InterPro" id="IPR032389">
    <property type="entry name" value="GspB_C"/>
</dbReference>
<feature type="region of interest" description="Disordered" evidence="1">
    <location>
        <begin position="100"/>
        <end position="121"/>
    </location>
</feature>
<name>A0A094IP97_9GAMM</name>
<proteinExistence type="predicted"/>
<dbReference type="RefSeq" id="WP_034732207.1">
    <property type="nucleotide sequence ID" value="NZ_JPIN01000006.1"/>
</dbReference>
<dbReference type="Proteomes" id="UP000053718">
    <property type="component" value="Unassembled WGS sequence"/>
</dbReference>
<comment type="caution">
    <text evidence="4">The sequence shown here is derived from an EMBL/GenBank/DDBJ whole genome shotgun (WGS) entry which is preliminary data.</text>
</comment>
<feature type="transmembrane region" description="Helical" evidence="2">
    <location>
        <begin position="37"/>
        <end position="59"/>
    </location>
</feature>
<protein>
    <recommendedName>
        <fullName evidence="3">Type II secretion system protein GspB C-terminal domain-containing protein</fullName>
    </recommendedName>
</protein>
<dbReference type="AlphaFoldDB" id="A0A094IP97"/>
<sequence length="235" mass="25762">MSSVLKALRQQQSKFIPQQQAIALAPAHQRIAPVTRWIPWLAVPVAALLGWFAVGWFMAPATPLAEQPQTASAPTWRLGEPTRIRQVELATVISTEVVEVDTDRPLPSSTPEPEPSPVNERGVDLEQVPADLLAAFDQAVAATGGGNETLADNSIVPQLSALSQQFQRQIPSFSYDAHQYSSRADSRFVSLAGQRLWQGDQWQGIQVLTIAPNHVVLAYGNTAFRQPALQDWTRP</sequence>
<dbReference type="Pfam" id="PF16537">
    <property type="entry name" value="T2SSB"/>
    <property type="match status" value="1"/>
</dbReference>
<accession>A0A094IP97</accession>
<evidence type="ECO:0000259" key="3">
    <source>
        <dbReference type="Pfam" id="PF16537"/>
    </source>
</evidence>
<keyword evidence="2" id="KW-0812">Transmembrane</keyword>
<evidence type="ECO:0000313" key="4">
    <source>
        <dbReference type="EMBL" id="KFZ28932.1"/>
    </source>
</evidence>
<keyword evidence="5" id="KW-1185">Reference proteome</keyword>
<dbReference type="STRING" id="1517416.IDAT_06980"/>
<evidence type="ECO:0000256" key="1">
    <source>
        <dbReference type="SAM" id="MobiDB-lite"/>
    </source>
</evidence>
<keyword evidence="2" id="KW-1133">Transmembrane helix</keyword>
<feature type="domain" description="Type II secretion system protein GspB C-terminal" evidence="3">
    <location>
        <begin position="170"/>
        <end position="228"/>
    </location>
</feature>
<organism evidence="4 5">
    <name type="scientific">Pseudidiomarina atlantica</name>
    <dbReference type="NCBI Taxonomy" id="1517416"/>
    <lineage>
        <taxon>Bacteria</taxon>
        <taxon>Pseudomonadati</taxon>
        <taxon>Pseudomonadota</taxon>
        <taxon>Gammaproteobacteria</taxon>
        <taxon>Alteromonadales</taxon>
        <taxon>Idiomarinaceae</taxon>
        <taxon>Pseudidiomarina</taxon>
    </lineage>
</organism>